<sequence>MAKTALELQKQHLAELIQAIQRCSYFLHASSEKLDWPLGADLLAAKKKDVGLFEILAAINERFAKLQDTLAAAMRHASLLAGEPSDNFLKVLSFYEKMGVIESLEVWQLCRATRNLAAHDYETDYFEIAEHFNSLYELSPTLYRTAGRFVVYCRDTLAIEANANDFSLDFSAIADI</sequence>
<reference evidence="1 2" key="1">
    <citation type="submission" date="2016-03" db="EMBL/GenBank/DDBJ databases">
        <authorList>
            <person name="Heylen K."/>
            <person name="De Vos P."/>
            <person name="Vekeman B."/>
        </authorList>
    </citation>
    <scope>NUCLEOTIDE SEQUENCE [LARGE SCALE GENOMIC DNA]</scope>
    <source>
        <strain evidence="1 2">R-49807</strain>
    </source>
</reference>
<dbReference type="Proteomes" id="UP000077734">
    <property type="component" value="Unassembled WGS sequence"/>
</dbReference>
<evidence type="ECO:0000313" key="1">
    <source>
        <dbReference type="EMBL" id="OAI21738.1"/>
    </source>
</evidence>
<gene>
    <name evidence="1" type="ORF">A1356_03040</name>
</gene>
<accession>A0A291ILQ9</accession>
<dbReference type="EMBL" id="LUUL01000136">
    <property type="protein sequence ID" value="OAI21738.1"/>
    <property type="molecule type" value="Genomic_DNA"/>
</dbReference>
<dbReference type="SUPFAM" id="SSF81593">
    <property type="entry name" value="Nucleotidyltransferase substrate binding subunit/domain"/>
    <property type="match status" value="1"/>
</dbReference>
<proteinExistence type="predicted"/>
<organism evidence="1 2">
    <name type="scientific">Methylomonas koyamae</name>
    <dbReference type="NCBI Taxonomy" id="702114"/>
    <lineage>
        <taxon>Bacteria</taxon>
        <taxon>Pseudomonadati</taxon>
        <taxon>Pseudomonadota</taxon>
        <taxon>Gammaproteobacteria</taxon>
        <taxon>Methylococcales</taxon>
        <taxon>Methylococcaceae</taxon>
        <taxon>Methylomonas</taxon>
    </lineage>
</organism>
<evidence type="ECO:0000313" key="2">
    <source>
        <dbReference type="Proteomes" id="UP000077734"/>
    </source>
</evidence>
<dbReference type="AlphaFoldDB" id="A0A291ILQ9"/>
<name>A0A291ILQ9_9GAMM</name>
<dbReference type="Gene3D" id="1.20.120.330">
    <property type="entry name" value="Nucleotidyltransferases domain 2"/>
    <property type="match status" value="1"/>
</dbReference>
<keyword evidence="2" id="KW-1185">Reference proteome</keyword>
<protein>
    <submittedName>
        <fullName evidence="1">Uncharacterized protein</fullName>
    </submittedName>
</protein>
<comment type="caution">
    <text evidence="1">The sequence shown here is derived from an EMBL/GenBank/DDBJ whole genome shotgun (WGS) entry which is preliminary data.</text>
</comment>
<dbReference type="KEGG" id="mko:MKLM6_3136"/>
<dbReference type="RefSeq" id="WP_064030223.1">
    <property type="nucleotide sequence ID" value="NZ_CP023669.1"/>
</dbReference>